<sequence length="107" mass="12396">MYRVDPWTGLWGASIPVMGAVSSQIFLQCVHFGPFYVYSIVPHPTTPPIWQMFQVLLVYFDHMRICLFMNGTFGLGNITCWPKCTVCVLEARIWIQVIRIFLRFCAC</sequence>
<dbReference type="Proteomes" id="UP000095751">
    <property type="component" value="Unassembled WGS sequence"/>
</dbReference>
<dbReference type="EMBL" id="KV784410">
    <property type="protein sequence ID" value="OEU06385.1"/>
    <property type="molecule type" value="Genomic_DNA"/>
</dbReference>
<name>A0A1E7EKE0_9STRA</name>
<keyword evidence="2" id="KW-1185">Reference proteome</keyword>
<evidence type="ECO:0000313" key="2">
    <source>
        <dbReference type="Proteomes" id="UP000095751"/>
    </source>
</evidence>
<gene>
    <name evidence="1" type="ORF">FRACYDRAFT_254676</name>
</gene>
<dbReference type="KEGG" id="fcy:FRACYDRAFT_254676"/>
<dbReference type="AlphaFoldDB" id="A0A1E7EKE0"/>
<accession>A0A1E7EKE0</accession>
<evidence type="ECO:0000313" key="1">
    <source>
        <dbReference type="EMBL" id="OEU06385.1"/>
    </source>
</evidence>
<proteinExistence type="predicted"/>
<organism evidence="1 2">
    <name type="scientific">Fragilariopsis cylindrus CCMP1102</name>
    <dbReference type="NCBI Taxonomy" id="635003"/>
    <lineage>
        <taxon>Eukaryota</taxon>
        <taxon>Sar</taxon>
        <taxon>Stramenopiles</taxon>
        <taxon>Ochrophyta</taxon>
        <taxon>Bacillariophyta</taxon>
        <taxon>Bacillariophyceae</taxon>
        <taxon>Bacillariophycidae</taxon>
        <taxon>Bacillariales</taxon>
        <taxon>Bacillariaceae</taxon>
        <taxon>Fragilariopsis</taxon>
    </lineage>
</organism>
<reference evidence="1 2" key="1">
    <citation type="submission" date="2016-09" db="EMBL/GenBank/DDBJ databases">
        <title>Extensive genetic diversity and differential bi-allelic expression allows diatom success in the polar Southern Ocean.</title>
        <authorList>
            <consortium name="DOE Joint Genome Institute"/>
            <person name="Mock T."/>
            <person name="Otillar R.P."/>
            <person name="Strauss J."/>
            <person name="Dupont C."/>
            <person name="Frickenhaus S."/>
            <person name="Maumus F."/>
            <person name="Mcmullan M."/>
            <person name="Sanges R."/>
            <person name="Schmutz J."/>
            <person name="Toseland A."/>
            <person name="Valas R."/>
            <person name="Veluchamy A."/>
            <person name="Ward B.J."/>
            <person name="Allen A."/>
            <person name="Barry K."/>
            <person name="Falciatore A."/>
            <person name="Ferrante M."/>
            <person name="Fortunato A.E."/>
            <person name="Gloeckner G."/>
            <person name="Gruber A."/>
            <person name="Hipkin R."/>
            <person name="Janech M."/>
            <person name="Kroth P."/>
            <person name="Leese F."/>
            <person name="Lindquist E."/>
            <person name="Lyon B.R."/>
            <person name="Martin J."/>
            <person name="Mayer C."/>
            <person name="Parker M."/>
            <person name="Quesneville H."/>
            <person name="Raymond J."/>
            <person name="Uhlig C."/>
            <person name="Valentin K.U."/>
            <person name="Worden A.Z."/>
            <person name="Armbrust E.V."/>
            <person name="Bowler C."/>
            <person name="Green B."/>
            <person name="Moulton V."/>
            <person name="Van Oosterhout C."/>
            <person name="Grigoriev I."/>
        </authorList>
    </citation>
    <scope>NUCLEOTIDE SEQUENCE [LARGE SCALE GENOMIC DNA]</scope>
    <source>
        <strain evidence="1 2">CCMP1102</strain>
    </source>
</reference>
<dbReference type="InParanoid" id="A0A1E7EKE0"/>
<protein>
    <submittedName>
        <fullName evidence="1">Uncharacterized protein</fullName>
    </submittedName>
</protein>